<keyword evidence="3" id="KW-1185">Reference proteome</keyword>
<proteinExistence type="predicted"/>
<dbReference type="AlphaFoldDB" id="A0A195DES8"/>
<protein>
    <submittedName>
        <fullName evidence="2">Uncharacterized protein</fullName>
    </submittedName>
</protein>
<feature type="compositionally biased region" description="Basic and acidic residues" evidence="1">
    <location>
        <begin position="150"/>
        <end position="160"/>
    </location>
</feature>
<sequence>MADGHTANTRVEEAVTALCAIKDSKHRSFYALWKIMKFSMHAHKANRRISISARSYVTIGSREGGGDRTEAGCKPLNNSSRGDRWVACRSFLLARPIKARGSDSSSHLHLSFDHHHHHHRRRRQHTRSDSATENADQTKKGTVEGARGTGKRENSGPRDVARSVDLIGDVFVESIAESISPEVPTGQGTTTLAMRSRLARVGDNRSPRLSLSLSLVPCHPLITHRSKTIITGEFVCRPVWRPAARCLASLSAASPGSDERNL</sequence>
<evidence type="ECO:0000313" key="2">
    <source>
        <dbReference type="EMBL" id="KYN11342.1"/>
    </source>
</evidence>
<accession>A0A195DES8</accession>
<feature type="region of interest" description="Disordered" evidence="1">
    <location>
        <begin position="103"/>
        <end position="160"/>
    </location>
</feature>
<evidence type="ECO:0000256" key="1">
    <source>
        <dbReference type="SAM" id="MobiDB-lite"/>
    </source>
</evidence>
<dbReference type="EMBL" id="KQ980934">
    <property type="protein sequence ID" value="KYN11342.1"/>
    <property type="molecule type" value="Genomic_DNA"/>
</dbReference>
<gene>
    <name evidence="2" type="ORF">ALC57_16554</name>
</gene>
<dbReference type="Proteomes" id="UP000078492">
    <property type="component" value="Unassembled WGS sequence"/>
</dbReference>
<name>A0A195DES8_9HYME</name>
<feature type="compositionally biased region" description="Basic residues" evidence="1">
    <location>
        <begin position="114"/>
        <end position="125"/>
    </location>
</feature>
<feature type="compositionally biased region" description="Basic and acidic residues" evidence="1">
    <location>
        <begin position="126"/>
        <end position="142"/>
    </location>
</feature>
<organism evidence="2 3">
    <name type="scientific">Trachymyrmex cornetzi</name>
    <dbReference type="NCBI Taxonomy" id="471704"/>
    <lineage>
        <taxon>Eukaryota</taxon>
        <taxon>Metazoa</taxon>
        <taxon>Ecdysozoa</taxon>
        <taxon>Arthropoda</taxon>
        <taxon>Hexapoda</taxon>
        <taxon>Insecta</taxon>
        <taxon>Pterygota</taxon>
        <taxon>Neoptera</taxon>
        <taxon>Endopterygota</taxon>
        <taxon>Hymenoptera</taxon>
        <taxon>Apocrita</taxon>
        <taxon>Aculeata</taxon>
        <taxon>Formicoidea</taxon>
        <taxon>Formicidae</taxon>
        <taxon>Myrmicinae</taxon>
        <taxon>Trachymyrmex</taxon>
    </lineage>
</organism>
<evidence type="ECO:0000313" key="3">
    <source>
        <dbReference type="Proteomes" id="UP000078492"/>
    </source>
</evidence>
<reference evidence="2 3" key="1">
    <citation type="submission" date="2015-09" db="EMBL/GenBank/DDBJ databases">
        <title>Trachymyrmex cornetzi WGS genome.</title>
        <authorList>
            <person name="Nygaard S."/>
            <person name="Hu H."/>
            <person name="Boomsma J."/>
            <person name="Zhang G."/>
        </authorList>
    </citation>
    <scope>NUCLEOTIDE SEQUENCE [LARGE SCALE GENOMIC DNA]</scope>
    <source>
        <strain evidence="2">Tcor2-1</strain>
        <tissue evidence="2">Whole body</tissue>
    </source>
</reference>